<protein>
    <submittedName>
        <fullName evidence="2">Uncharacterized protein</fullName>
    </submittedName>
</protein>
<evidence type="ECO:0000313" key="2">
    <source>
        <dbReference type="EMBL" id="QHC35335.1"/>
    </source>
</evidence>
<gene>
    <name evidence="2" type="ORF">FMA36_07345</name>
</gene>
<feature type="region of interest" description="Disordered" evidence="1">
    <location>
        <begin position="91"/>
        <end position="116"/>
    </location>
</feature>
<dbReference type="Proteomes" id="UP000464674">
    <property type="component" value="Chromosome"/>
</dbReference>
<dbReference type="AlphaFoldDB" id="A0A857FME3"/>
<dbReference type="OrthoDB" id="7274575at2"/>
<evidence type="ECO:0000256" key="1">
    <source>
        <dbReference type="SAM" id="MobiDB-lite"/>
    </source>
</evidence>
<proteinExistence type="predicted"/>
<sequence>METPLMADDNTTAAIPALETLIETALGKKDTATAQADIQLAGTLLQTLIPVIVARAAPNLDLTGIDAAVTKILTGITDLKTAIETKPTTVSVTPAAAPAPAKAEAPHPMVPGQPVR</sequence>
<evidence type="ECO:0000313" key="3">
    <source>
        <dbReference type="Proteomes" id="UP000464674"/>
    </source>
</evidence>
<reference evidence="2 3" key="1">
    <citation type="journal article" date="2020" name="Carbohydr. Polym.">
        <title>Characterization and optimization of production of bacterial cellulose from strain CGMCC 17276 based on whole-genome analysis.</title>
        <authorList>
            <person name="Lu T."/>
            <person name="Gao H."/>
            <person name="Liao B."/>
            <person name="Wu J."/>
            <person name="Zhang W."/>
            <person name="Huang J."/>
            <person name="Liu M."/>
            <person name="Huang J."/>
            <person name="Chang Z."/>
            <person name="Jin M."/>
            <person name="Yi Z."/>
            <person name="Jiang D."/>
        </authorList>
    </citation>
    <scope>NUCLEOTIDE SEQUENCE [LARGE SCALE GENOMIC DNA]</scope>
    <source>
        <strain evidence="2 3">CGMCC 17276</strain>
    </source>
</reference>
<feature type="compositionally biased region" description="Low complexity" evidence="1">
    <location>
        <begin position="94"/>
        <end position="107"/>
    </location>
</feature>
<dbReference type="EMBL" id="CP041348">
    <property type="protein sequence ID" value="QHC35335.1"/>
    <property type="molecule type" value="Genomic_DNA"/>
</dbReference>
<organism evidence="2 3">
    <name type="scientific">Komagataeibacter xylinus</name>
    <name type="common">Gluconacetobacter xylinus</name>
    <dbReference type="NCBI Taxonomy" id="28448"/>
    <lineage>
        <taxon>Bacteria</taxon>
        <taxon>Pseudomonadati</taxon>
        <taxon>Pseudomonadota</taxon>
        <taxon>Alphaproteobacteria</taxon>
        <taxon>Acetobacterales</taxon>
        <taxon>Acetobacteraceae</taxon>
        <taxon>Komagataeibacter</taxon>
    </lineage>
</organism>
<name>A0A857FME3_KOMXY</name>
<accession>A0A857FME3</accession>